<proteinExistence type="predicted"/>
<feature type="transmembrane region" description="Helical" evidence="5">
    <location>
        <begin position="218"/>
        <end position="243"/>
    </location>
</feature>
<dbReference type="GO" id="GO:0012505">
    <property type="term" value="C:endomembrane system"/>
    <property type="evidence" value="ECO:0007669"/>
    <property type="project" value="UniProtKB-SubCell"/>
</dbReference>
<dbReference type="GO" id="GO:0005384">
    <property type="term" value="F:manganese ion transmembrane transporter activity"/>
    <property type="evidence" value="ECO:0007669"/>
    <property type="project" value="InterPro"/>
</dbReference>
<sequence>MKSGLSSFDPHDYDHSHPNIAGGWFRAAVFGAMDGLVSNIALIAGIGAAGASAPVIVLTGISGLVAGAFSMALGEYASVRTSNEQVDSELAVEIAAHKRNPEGERNELVVTFMKMGMSPTTAATAAEEVHVDDLQAARIHITHELGLDPHSKPSPWLAAMSSFSMFAAGAFIPLIPYALGFQSLVAGLIAGGIGLLVAGAVAARYTRKNFVRSALRQLAFGAIAVAATYLVGSLVVALGGSLAA</sequence>
<evidence type="ECO:0000256" key="3">
    <source>
        <dbReference type="ARBA" id="ARBA00022989"/>
    </source>
</evidence>
<feature type="transmembrane region" description="Helical" evidence="5">
    <location>
        <begin position="40"/>
        <end position="73"/>
    </location>
</feature>
<evidence type="ECO:0000256" key="4">
    <source>
        <dbReference type="ARBA" id="ARBA00023136"/>
    </source>
</evidence>
<accession>A0A6J6CX29</accession>
<feature type="transmembrane region" description="Helical" evidence="5">
    <location>
        <begin position="185"/>
        <end position="206"/>
    </location>
</feature>
<reference evidence="6" key="1">
    <citation type="submission" date="2020-05" db="EMBL/GenBank/DDBJ databases">
        <authorList>
            <person name="Chiriac C."/>
            <person name="Salcher M."/>
            <person name="Ghai R."/>
            <person name="Kavagutti S V."/>
        </authorList>
    </citation>
    <scope>NUCLEOTIDE SEQUENCE</scope>
</reference>
<dbReference type="GO" id="GO:0030026">
    <property type="term" value="P:intracellular manganese ion homeostasis"/>
    <property type="evidence" value="ECO:0007669"/>
    <property type="project" value="InterPro"/>
</dbReference>
<dbReference type="PANTHER" id="PTHR31851">
    <property type="entry name" value="FE(2+)/MN(2+) TRANSPORTER PCL1"/>
    <property type="match status" value="1"/>
</dbReference>
<dbReference type="EMBL" id="CAEZTD010000018">
    <property type="protein sequence ID" value="CAB4555927.1"/>
    <property type="molecule type" value="Genomic_DNA"/>
</dbReference>
<keyword evidence="4 5" id="KW-0472">Membrane</keyword>
<evidence type="ECO:0000313" key="6">
    <source>
        <dbReference type="EMBL" id="CAB4555927.1"/>
    </source>
</evidence>
<dbReference type="InterPro" id="IPR008217">
    <property type="entry name" value="Ccc1_fam"/>
</dbReference>
<keyword evidence="2 5" id="KW-0812">Transmembrane</keyword>
<organism evidence="6">
    <name type="scientific">freshwater metagenome</name>
    <dbReference type="NCBI Taxonomy" id="449393"/>
    <lineage>
        <taxon>unclassified sequences</taxon>
        <taxon>metagenomes</taxon>
        <taxon>ecological metagenomes</taxon>
    </lineage>
</organism>
<evidence type="ECO:0000256" key="5">
    <source>
        <dbReference type="SAM" id="Phobius"/>
    </source>
</evidence>
<evidence type="ECO:0000256" key="1">
    <source>
        <dbReference type="ARBA" id="ARBA00004127"/>
    </source>
</evidence>
<feature type="transmembrane region" description="Helical" evidence="5">
    <location>
        <begin position="156"/>
        <end position="179"/>
    </location>
</feature>
<dbReference type="Pfam" id="PF01988">
    <property type="entry name" value="VIT1"/>
    <property type="match status" value="1"/>
</dbReference>
<comment type="subcellular location">
    <subcellularLocation>
        <location evidence="1">Endomembrane system</location>
        <topology evidence="1">Multi-pass membrane protein</topology>
    </subcellularLocation>
</comment>
<gene>
    <name evidence="6" type="ORF">UFOPK1591_00371</name>
</gene>
<dbReference type="AlphaFoldDB" id="A0A6J6CX29"/>
<protein>
    <submittedName>
        <fullName evidence="6">Unannotated protein</fullName>
    </submittedName>
</protein>
<evidence type="ECO:0000256" key="2">
    <source>
        <dbReference type="ARBA" id="ARBA00022692"/>
    </source>
</evidence>
<keyword evidence="3 5" id="KW-1133">Transmembrane helix</keyword>
<name>A0A6J6CX29_9ZZZZ</name>